<name>A0A2G3A5A7_CAPAN</name>
<evidence type="ECO:0000313" key="2">
    <source>
        <dbReference type="Proteomes" id="UP000222542"/>
    </source>
</evidence>
<keyword evidence="2" id="KW-1185">Reference proteome</keyword>
<proteinExistence type="predicted"/>
<reference evidence="1 2" key="1">
    <citation type="journal article" date="2014" name="Nat. Genet.">
        <title>Genome sequence of the hot pepper provides insights into the evolution of pungency in Capsicum species.</title>
        <authorList>
            <person name="Kim S."/>
            <person name="Park M."/>
            <person name="Yeom S.I."/>
            <person name="Kim Y.M."/>
            <person name="Lee J.M."/>
            <person name="Lee H.A."/>
            <person name="Seo E."/>
            <person name="Choi J."/>
            <person name="Cheong K."/>
            <person name="Kim K.T."/>
            <person name="Jung K."/>
            <person name="Lee G.W."/>
            <person name="Oh S.K."/>
            <person name="Bae C."/>
            <person name="Kim S.B."/>
            <person name="Lee H.Y."/>
            <person name="Kim S.Y."/>
            <person name="Kim M.S."/>
            <person name="Kang B.C."/>
            <person name="Jo Y.D."/>
            <person name="Yang H.B."/>
            <person name="Jeong H.J."/>
            <person name="Kang W.H."/>
            <person name="Kwon J.K."/>
            <person name="Shin C."/>
            <person name="Lim J.Y."/>
            <person name="Park J.H."/>
            <person name="Huh J.H."/>
            <person name="Kim J.S."/>
            <person name="Kim B.D."/>
            <person name="Cohen O."/>
            <person name="Paran I."/>
            <person name="Suh M.C."/>
            <person name="Lee S.B."/>
            <person name="Kim Y.K."/>
            <person name="Shin Y."/>
            <person name="Noh S.J."/>
            <person name="Park J."/>
            <person name="Seo Y.S."/>
            <person name="Kwon S.Y."/>
            <person name="Kim H.A."/>
            <person name="Park J.M."/>
            <person name="Kim H.J."/>
            <person name="Choi S.B."/>
            <person name="Bosland P.W."/>
            <person name="Reeves G."/>
            <person name="Jo S.H."/>
            <person name="Lee B.W."/>
            <person name="Cho H.T."/>
            <person name="Choi H.S."/>
            <person name="Lee M.S."/>
            <person name="Yu Y."/>
            <person name="Do Choi Y."/>
            <person name="Park B.S."/>
            <person name="van Deynze A."/>
            <person name="Ashrafi H."/>
            <person name="Hill T."/>
            <person name="Kim W.T."/>
            <person name="Pai H.S."/>
            <person name="Ahn H.K."/>
            <person name="Yeam I."/>
            <person name="Giovannoni J.J."/>
            <person name="Rose J.K."/>
            <person name="Sorensen I."/>
            <person name="Lee S.J."/>
            <person name="Kim R.W."/>
            <person name="Choi I.Y."/>
            <person name="Choi B.S."/>
            <person name="Lim J.S."/>
            <person name="Lee Y.H."/>
            <person name="Choi D."/>
        </authorList>
    </citation>
    <scope>NUCLEOTIDE SEQUENCE [LARGE SCALE GENOMIC DNA]</scope>
    <source>
        <strain evidence="2">cv. CM334</strain>
    </source>
</reference>
<dbReference type="PANTHER" id="PTHR33022:SF26">
    <property type="entry name" value="UBIQUITIN-LIKE PROTEASE FAMILY PROFILE DOMAIN-CONTAINING PROTEIN"/>
    <property type="match status" value="1"/>
</dbReference>
<organism evidence="1 2">
    <name type="scientific">Capsicum annuum</name>
    <name type="common">Capsicum pepper</name>
    <dbReference type="NCBI Taxonomy" id="4072"/>
    <lineage>
        <taxon>Eukaryota</taxon>
        <taxon>Viridiplantae</taxon>
        <taxon>Streptophyta</taxon>
        <taxon>Embryophyta</taxon>
        <taxon>Tracheophyta</taxon>
        <taxon>Spermatophyta</taxon>
        <taxon>Magnoliopsida</taxon>
        <taxon>eudicotyledons</taxon>
        <taxon>Gunneridae</taxon>
        <taxon>Pentapetalae</taxon>
        <taxon>asterids</taxon>
        <taxon>lamiids</taxon>
        <taxon>Solanales</taxon>
        <taxon>Solanaceae</taxon>
        <taxon>Solanoideae</taxon>
        <taxon>Capsiceae</taxon>
        <taxon>Capsicum</taxon>
    </lineage>
</organism>
<dbReference type="EMBL" id="AYRZ02000002">
    <property type="protein sequence ID" value="PHT89426.1"/>
    <property type="molecule type" value="Genomic_DNA"/>
</dbReference>
<reference evidence="1 2" key="2">
    <citation type="journal article" date="2017" name="Genome Biol.">
        <title>New reference genome sequences of hot pepper reveal the massive evolution of plant disease-resistance genes by retroduplication.</title>
        <authorList>
            <person name="Kim S."/>
            <person name="Park J."/>
            <person name="Yeom S.I."/>
            <person name="Kim Y.M."/>
            <person name="Seo E."/>
            <person name="Kim K.T."/>
            <person name="Kim M.S."/>
            <person name="Lee J.M."/>
            <person name="Cheong K."/>
            <person name="Shin H.S."/>
            <person name="Kim S.B."/>
            <person name="Han K."/>
            <person name="Lee J."/>
            <person name="Park M."/>
            <person name="Lee H.A."/>
            <person name="Lee H.Y."/>
            <person name="Lee Y."/>
            <person name="Oh S."/>
            <person name="Lee J.H."/>
            <person name="Choi E."/>
            <person name="Choi E."/>
            <person name="Lee S.E."/>
            <person name="Jeon J."/>
            <person name="Kim H."/>
            <person name="Choi G."/>
            <person name="Song H."/>
            <person name="Lee J."/>
            <person name="Lee S.C."/>
            <person name="Kwon J.K."/>
            <person name="Lee H.Y."/>
            <person name="Koo N."/>
            <person name="Hong Y."/>
            <person name="Kim R.W."/>
            <person name="Kang W.H."/>
            <person name="Huh J.H."/>
            <person name="Kang B.C."/>
            <person name="Yang T.J."/>
            <person name="Lee Y.H."/>
            <person name="Bennetzen J.L."/>
            <person name="Choi D."/>
        </authorList>
    </citation>
    <scope>NUCLEOTIDE SEQUENCE [LARGE SCALE GENOMIC DNA]</scope>
    <source>
        <strain evidence="2">cv. CM334</strain>
    </source>
</reference>
<dbReference type="Proteomes" id="UP000222542">
    <property type="component" value="Unassembled WGS sequence"/>
</dbReference>
<evidence type="ECO:0008006" key="3">
    <source>
        <dbReference type="Google" id="ProtNLM"/>
    </source>
</evidence>
<evidence type="ECO:0000313" key="1">
    <source>
        <dbReference type="EMBL" id="PHT89426.1"/>
    </source>
</evidence>
<accession>A0A2G3A5A7</accession>
<sequence>MDVNGTPFCLNVLVVRDHDANLNVQLEKPIDEVQNIESTLKVQNAGIYIEELTDDLKNMDSGHEDVAKKDQSFDPMEGIDFTSHPTYIDREESSLDVVFMDNLPQQSPGSLDCRVFIVTYVECLSHEKGIPPRYFDAEAFCTCYAALLWQHGTHKNEIDAVSDDESPNRPVRPQFECESSDMIIIP</sequence>
<protein>
    <recommendedName>
        <fullName evidence="3">Ubiquitin-like protease family profile domain-containing protein</fullName>
    </recommendedName>
</protein>
<comment type="caution">
    <text evidence="1">The sequence shown here is derived from an EMBL/GenBank/DDBJ whole genome shotgun (WGS) entry which is preliminary data.</text>
</comment>
<gene>
    <name evidence="1" type="ORF">T459_04539</name>
</gene>
<dbReference type="AlphaFoldDB" id="A0A2G3A5A7"/>
<dbReference type="Gene3D" id="3.40.395.10">
    <property type="entry name" value="Adenoviral Proteinase, Chain A"/>
    <property type="match status" value="1"/>
</dbReference>
<dbReference type="Gramene" id="PHT89426">
    <property type="protein sequence ID" value="PHT89426"/>
    <property type="gene ID" value="T459_04539"/>
</dbReference>
<dbReference type="PANTHER" id="PTHR33022">
    <property type="entry name" value="DUF1985 DOMAIN-CONTAINING PROTEIN"/>
    <property type="match status" value="1"/>
</dbReference>